<feature type="transmembrane region" description="Helical" evidence="1">
    <location>
        <begin position="33"/>
        <end position="54"/>
    </location>
</feature>
<feature type="transmembrane region" description="Helical" evidence="1">
    <location>
        <begin position="66"/>
        <end position="90"/>
    </location>
</feature>
<keyword evidence="1" id="KW-0812">Transmembrane</keyword>
<accession>A0ABT3K8I3</accession>
<name>A0ABT3K8I3_9PROT</name>
<comment type="caution">
    <text evidence="2">The sequence shown here is derived from an EMBL/GenBank/DDBJ whole genome shotgun (WGS) entry which is preliminary data.</text>
</comment>
<reference evidence="2 3" key="1">
    <citation type="submission" date="2022-07" db="EMBL/GenBank/DDBJ databases">
        <title>Genome stability of Gluconacetobacter entanii AV429.</title>
        <authorList>
            <person name="Trcek J."/>
            <person name="Cepec E."/>
        </authorList>
    </citation>
    <scope>NUCLEOTIDE SEQUENCE [LARGE SCALE GENOMIC DNA]</scope>
    <source>
        <strain evidence="2 3">AV429_2022</strain>
    </source>
</reference>
<evidence type="ECO:0000313" key="2">
    <source>
        <dbReference type="EMBL" id="MCW4591707.1"/>
    </source>
</evidence>
<keyword evidence="1" id="KW-1133">Transmembrane helix</keyword>
<evidence type="ECO:0000256" key="1">
    <source>
        <dbReference type="SAM" id="Phobius"/>
    </source>
</evidence>
<keyword evidence="3" id="KW-1185">Reference proteome</keyword>
<proteinExistence type="predicted"/>
<dbReference type="EMBL" id="JANGSQ010000108">
    <property type="protein sequence ID" value="MCW4591707.1"/>
    <property type="molecule type" value="Genomic_DNA"/>
</dbReference>
<protein>
    <submittedName>
        <fullName evidence="2">Uncharacterized protein</fullName>
    </submittedName>
</protein>
<organism evidence="2 3">
    <name type="scientific">Gluconacetobacter entanii</name>
    <dbReference type="NCBI Taxonomy" id="108528"/>
    <lineage>
        <taxon>Bacteria</taxon>
        <taxon>Pseudomonadati</taxon>
        <taxon>Pseudomonadota</taxon>
        <taxon>Alphaproteobacteria</taxon>
        <taxon>Acetobacterales</taxon>
        <taxon>Acetobacteraceae</taxon>
        <taxon>Gluconacetobacter</taxon>
    </lineage>
</organism>
<dbReference type="Proteomes" id="UP001526337">
    <property type="component" value="Unassembled WGS sequence"/>
</dbReference>
<dbReference type="RefSeq" id="WP_171791211.1">
    <property type="nucleotide sequence ID" value="NZ_JABJWD010000076.1"/>
</dbReference>
<gene>
    <name evidence="2" type="ORF">NO263_14065</name>
</gene>
<keyword evidence="1" id="KW-0472">Membrane</keyword>
<evidence type="ECO:0000313" key="3">
    <source>
        <dbReference type="Proteomes" id="UP001526337"/>
    </source>
</evidence>
<sequence length="93" mass="9937">MMGMAIVCGQCAMLLLAMGSLRGSDILFRKTATPLLCRCLQAAAIVLLGLSFFLQIHTMETPVISAVTWIGLISIEIVLTTVICTAIVIVNNI</sequence>